<dbReference type="Proteomes" id="UP001209553">
    <property type="component" value="Unassembled WGS sequence"/>
</dbReference>
<evidence type="ECO:0000313" key="2">
    <source>
        <dbReference type="EMBL" id="MCU5745510.1"/>
    </source>
</evidence>
<dbReference type="RefSeq" id="WP_262854728.1">
    <property type="nucleotide sequence ID" value="NZ_JAOPKZ010000003.1"/>
</dbReference>
<comment type="caution">
    <text evidence="2">The sequence shown here is derived from an EMBL/GenBank/DDBJ whole genome shotgun (WGS) entry which is preliminary data.</text>
</comment>
<proteinExistence type="predicted"/>
<dbReference type="Pfam" id="PF13456">
    <property type="entry name" value="RVT_3"/>
    <property type="match status" value="1"/>
</dbReference>
<dbReference type="Gene3D" id="3.30.420.10">
    <property type="entry name" value="Ribonuclease H-like superfamily/Ribonuclease H"/>
    <property type="match status" value="1"/>
</dbReference>
<accession>A0ABT2QNF1</accession>
<keyword evidence="3" id="KW-1185">Reference proteome</keyword>
<name>A0ABT2QNF1_9STAP</name>
<evidence type="ECO:0000313" key="3">
    <source>
        <dbReference type="Proteomes" id="UP001209553"/>
    </source>
</evidence>
<sequence>MAKIFFDAATKGNPGVSAGAVIIITEKERIIETTSLGYLDNHSAEWATFVYALELAKYHDVRNALIFTDSKLIEDTMNSRELNNQKFQSYYLKVKQLATSFDLLFVKWEPRKKNKEANHHAQQALYQLTK</sequence>
<dbReference type="EMBL" id="JAOPKZ010000003">
    <property type="protein sequence ID" value="MCU5745510.1"/>
    <property type="molecule type" value="Genomic_DNA"/>
</dbReference>
<gene>
    <name evidence="2" type="ORF">N9R04_02080</name>
</gene>
<dbReference type="InterPro" id="IPR012337">
    <property type="entry name" value="RNaseH-like_sf"/>
</dbReference>
<feature type="domain" description="RNase H type-1" evidence="1">
    <location>
        <begin position="1"/>
        <end position="126"/>
    </location>
</feature>
<protein>
    <submittedName>
        <fullName evidence="2">Ribonuclease HI family protein</fullName>
    </submittedName>
</protein>
<dbReference type="InterPro" id="IPR002156">
    <property type="entry name" value="RNaseH_domain"/>
</dbReference>
<dbReference type="InterPro" id="IPR036397">
    <property type="entry name" value="RNaseH_sf"/>
</dbReference>
<reference evidence="2 3" key="1">
    <citation type="journal article" date="2023" name="Int. J. Syst. Evol. Microbiol.">
        <title>Streptococcus sciuri sp. nov., Staphylococcus marylandisciuri sp. nov. and Staphylococcus americanisciuri sp. nov., isolated from faeces of eastern grey squirrel (Sciurus carolinensis).</title>
        <authorList>
            <person name="Volokhov D.V."/>
            <person name="Zagorodnyaya T.A."/>
            <person name="Furtak V.A."/>
            <person name="Nattanmai G."/>
            <person name="Randall L."/>
            <person name="Jose S."/>
            <person name="Gao Y."/>
            <person name="Eisenberg T."/>
            <person name="Delmonte P."/>
            <person name="Blom J."/>
            <person name="Mitchell K.K."/>
        </authorList>
    </citation>
    <scope>NUCLEOTIDE SEQUENCE [LARGE SCALE GENOMIC DNA]</scope>
    <source>
        <strain evidence="2 3">SQ8-PEA</strain>
    </source>
</reference>
<evidence type="ECO:0000259" key="1">
    <source>
        <dbReference type="PROSITE" id="PS50879"/>
    </source>
</evidence>
<dbReference type="CDD" id="cd09279">
    <property type="entry name" value="RNase_HI_like"/>
    <property type="match status" value="1"/>
</dbReference>
<dbReference type="SUPFAM" id="SSF53098">
    <property type="entry name" value="Ribonuclease H-like"/>
    <property type="match status" value="1"/>
</dbReference>
<organism evidence="2 3">
    <name type="scientific">Staphylococcus marylandisciuri</name>
    <dbReference type="NCBI Taxonomy" id="2981529"/>
    <lineage>
        <taxon>Bacteria</taxon>
        <taxon>Bacillati</taxon>
        <taxon>Bacillota</taxon>
        <taxon>Bacilli</taxon>
        <taxon>Bacillales</taxon>
        <taxon>Staphylococcaceae</taxon>
        <taxon>Staphylococcus</taxon>
    </lineage>
</organism>
<dbReference type="PROSITE" id="PS50879">
    <property type="entry name" value="RNASE_H_1"/>
    <property type="match status" value="1"/>
</dbReference>